<dbReference type="EMBL" id="CP029553">
    <property type="protein sequence ID" value="AWN47574.1"/>
    <property type="molecule type" value="Genomic_DNA"/>
</dbReference>
<feature type="transmembrane region" description="Helical" evidence="1">
    <location>
        <begin position="163"/>
        <end position="187"/>
    </location>
</feature>
<keyword evidence="1" id="KW-1133">Transmembrane helix</keyword>
<gene>
    <name evidence="2" type="ORF">DK419_15695</name>
</gene>
<evidence type="ECO:0008006" key="4">
    <source>
        <dbReference type="Google" id="ProtNLM"/>
    </source>
</evidence>
<name>A0A2U8WMS9_9HYPH</name>
<protein>
    <recommendedName>
        <fullName evidence="4">DUF2254 domain-containing protein</fullName>
    </recommendedName>
</protein>
<evidence type="ECO:0000313" key="2">
    <source>
        <dbReference type="EMBL" id="AWN47574.1"/>
    </source>
</evidence>
<feature type="transmembrane region" description="Helical" evidence="1">
    <location>
        <begin position="90"/>
        <end position="116"/>
    </location>
</feature>
<feature type="transmembrane region" description="Helical" evidence="1">
    <location>
        <begin position="137"/>
        <end position="157"/>
    </location>
</feature>
<dbReference type="Pfam" id="PF10011">
    <property type="entry name" value="DUF2254"/>
    <property type="match status" value="1"/>
</dbReference>
<proteinExistence type="predicted"/>
<organism evidence="2 3">
    <name type="scientific">Methylobacterium terrae</name>
    <dbReference type="NCBI Taxonomy" id="2202827"/>
    <lineage>
        <taxon>Bacteria</taxon>
        <taxon>Pseudomonadati</taxon>
        <taxon>Pseudomonadota</taxon>
        <taxon>Alphaproteobacteria</taxon>
        <taxon>Hyphomicrobiales</taxon>
        <taxon>Methylobacteriaceae</taxon>
        <taxon>Methylobacterium</taxon>
    </lineage>
</organism>
<keyword evidence="1" id="KW-0472">Membrane</keyword>
<dbReference type="Proteomes" id="UP000245444">
    <property type="component" value="Chromosome"/>
</dbReference>
<keyword evidence="1" id="KW-0812">Transmembrane</keyword>
<sequence>MPQIAPGRGESGAASGEPRHARAGVRMTLCLIAGLRRSFSEFLGLPVLIVLGFVVLAGVIDRLDNDAGPRTAWGPVRLFLSQYVGDTQSAISMLSTIAGSLISVTSITFSILLLAVQQGAATLNSQIVDHYLRRRANSAWFGFFVGVSLFVLVTLVQTTHTTAPVLGVMSSTLLGAVSLVALVVLIYTTIDQTRPATAIATIRAAALAARARQLPLLAASAEPAGTPPDGVAVVAAAGGYLTRIDVDALTRALSSAPRMHLALPVPVGGFVPPGGTVAVLSGGGAGPALVEAVRDALAIEEQRDVAHDPAFSLGHIGTIGWTAISTARSDPAVGAIAVHALQRLLHEWAAPVPRAAAARIAYRDRLPDQVLDAIESLIVAAAESRQHQSLALILRALASSLPALAEPQQRGIARLATTVAPSLASHLPTRMLREDTALLIAAFRRIGRREAADRLSEILAHVVRETVVRESAAEGQEAADRA</sequence>
<dbReference type="AlphaFoldDB" id="A0A2U8WMS9"/>
<feature type="transmembrane region" description="Helical" evidence="1">
    <location>
        <begin position="42"/>
        <end position="60"/>
    </location>
</feature>
<keyword evidence="3" id="KW-1185">Reference proteome</keyword>
<accession>A0A2U8WMS9</accession>
<dbReference type="OrthoDB" id="4661324at2"/>
<dbReference type="InterPro" id="IPR018723">
    <property type="entry name" value="DUF2254_membrane"/>
</dbReference>
<reference evidence="2 3" key="1">
    <citation type="submission" date="2018-05" db="EMBL/GenBank/DDBJ databases">
        <title>Complete Genome Sequence of Methylobacterium sp. 17Sr1-28.</title>
        <authorList>
            <person name="Srinivasan S."/>
        </authorList>
    </citation>
    <scope>NUCLEOTIDE SEQUENCE [LARGE SCALE GENOMIC DNA]</scope>
    <source>
        <strain evidence="2 3">17Sr1-28</strain>
    </source>
</reference>
<dbReference type="KEGG" id="mtea:DK419_15695"/>
<evidence type="ECO:0000313" key="3">
    <source>
        <dbReference type="Proteomes" id="UP000245444"/>
    </source>
</evidence>
<evidence type="ECO:0000256" key="1">
    <source>
        <dbReference type="SAM" id="Phobius"/>
    </source>
</evidence>